<evidence type="ECO:0000313" key="7">
    <source>
        <dbReference type="Proteomes" id="UP000236732"/>
    </source>
</evidence>
<dbReference type="PROSITE" id="PS50975">
    <property type="entry name" value="ATP_GRASP"/>
    <property type="match status" value="1"/>
</dbReference>
<evidence type="ECO:0000256" key="1">
    <source>
        <dbReference type="ARBA" id="ARBA00022598"/>
    </source>
</evidence>
<dbReference type="PANTHER" id="PTHR43585:SF2">
    <property type="entry name" value="ATP-GRASP ENZYME FSQD"/>
    <property type="match status" value="1"/>
</dbReference>
<dbReference type="GO" id="GO:0016874">
    <property type="term" value="F:ligase activity"/>
    <property type="evidence" value="ECO:0007669"/>
    <property type="project" value="UniProtKB-KW"/>
</dbReference>
<dbReference type="OrthoDB" id="24041at2"/>
<dbReference type="InterPro" id="IPR052032">
    <property type="entry name" value="ATP-dep_AA_Ligase"/>
</dbReference>
<evidence type="ECO:0000256" key="3">
    <source>
        <dbReference type="ARBA" id="ARBA00022840"/>
    </source>
</evidence>
<keyword evidence="3 4" id="KW-0067">ATP-binding</keyword>
<evidence type="ECO:0000313" key="6">
    <source>
        <dbReference type="EMBL" id="SEG62341.1"/>
    </source>
</evidence>
<dbReference type="GO" id="GO:0046872">
    <property type="term" value="F:metal ion binding"/>
    <property type="evidence" value="ECO:0007669"/>
    <property type="project" value="InterPro"/>
</dbReference>
<keyword evidence="2 4" id="KW-0547">Nucleotide-binding</keyword>
<gene>
    <name evidence="6" type="ORF">SAMN05444920_103532</name>
</gene>
<sequence length="416" mass="46063">MTQQPVVAIVDAYSTARFLAPLFHEREFRTLHVQSTPEPPPIFASRYRPDDFYEHIVHRGDLEETLQRVAAQGPYVVIAGAESGVELADQLSDRLGLRTNGAALSSARRDKYQMVETVKAVGVAAAEQVRATDEQTLLDWYEKVGGRVVIKPLRSALNDGVSFCDSADEVIAAFRSLAGSYSAFTQVNDGVVAQEYLRGTEYYVNSVSMDGTHYICDIWETQHLDINGVKDLLGGSVLMPRRGPEQDLLAAYAGEVLNALGVRNGGAHTELKLTPDGPRLIETGIRICGSDLPVLTGKAIGESQLEWTVDAYVDQDRFRERAVRDYEISRHATCVNMISPRSGALAAYPRMAELEALESFDEALIRTRVGDTLHRSINDMTYPMLVHLVHEVPGVVERDYHTARYLDGQGFYEVAN</sequence>
<evidence type="ECO:0000256" key="2">
    <source>
        <dbReference type="ARBA" id="ARBA00022741"/>
    </source>
</evidence>
<evidence type="ECO:0000256" key="4">
    <source>
        <dbReference type="PROSITE-ProRule" id="PRU00409"/>
    </source>
</evidence>
<dbReference type="Pfam" id="PF13535">
    <property type="entry name" value="ATP-grasp_4"/>
    <property type="match status" value="1"/>
</dbReference>
<dbReference type="InterPro" id="IPR011761">
    <property type="entry name" value="ATP-grasp"/>
</dbReference>
<evidence type="ECO:0000259" key="5">
    <source>
        <dbReference type="PROSITE" id="PS50975"/>
    </source>
</evidence>
<organism evidence="6 7">
    <name type="scientific">Nonomuraea solani</name>
    <dbReference type="NCBI Taxonomy" id="1144553"/>
    <lineage>
        <taxon>Bacteria</taxon>
        <taxon>Bacillati</taxon>
        <taxon>Actinomycetota</taxon>
        <taxon>Actinomycetes</taxon>
        <taxon>Streptosporangiales</taxon>
        <taxon>Streptosporangiaceae</taxon>
        <taxon>Nonomuraea</taxon>
    </lineage>
</organism>
<dbReference type="Gene3D" id="3.30.470.20">
    <property type="entry name" value="ATP-grasp fold, B domain"/>
    <property type="match status" value="1"/>
</dbReference>
<reference evidence="6 7" key="1">
    <citation type="submission" date="2016-10" db="EMBL/GenBank/DDBJ databases">
        <authorList>
            <person name="de Groot N.N."/>
        </authorList>
    </citation>
    <scope>NUCLEOTIDE SEQUENCE [LARGE SCALE GENOMIC DNA]</scope>
    <source>
        <strain evidence="6 7">CGMCC 4.7037</strain>
    </source>
</reference>
<dbReference type="NCBIfam" id="NF005543">
    <property type="entry name" value="PRK07206.1"/>
    <property type="match status" value="1"/>
</dbReference>
<dbReference type="AlphaFoldDB" id="A0A1H6BNT2"/>
<accession>A0A1H6BNT2</accession>
<dbReference type="GO" id="GO:0005524">
    <property type="term" value="F:ATP binding"/>
    <property type="evidence" value="ECO:0007669"/>
    <property type="project" value="UniProtKB-UniRule"/>
</dbReference>
<dbReference type="SUPFAM" id="SSF56059">
    <property type="entry name" value="Glutathione synthetase ATP-binding domain-like"/>
    <property type="match status" value="1"/>
</dbReference>
<dbReference type="Proteomes" id="UP000236732">
    <property type="component" value="Unassembled WGS sequence"/>
</dbReference>
<name>A0A1H6BNT2_9ACTN</name>
<feature type="domain" description="ATP-grasp" evidence="5">
    <location>
        <begin position="115"/>
        <end position="313"/>
    </location>
</feature>
<dbReference type="PANTHER" id="PTHR43585">
    <property type="entry name" value="FUMIPYRROLE BIOSYNTHESIS PROTEIN C"/>
    <property type="match status" value="1"/>
</dbReference>
<dbReference type="RefSeq" id="WP_103956188.1">
    <property type="nucleotide sequence ID" value="NZ_FNVT01000003.1"/>
</dbReference>
<keyword evidence="7" id="KW-1185">Reference proteome</keyword>
<keyword evidence="1" id="KW-0436">Ligase</keyword>
<protein>
    <submittedName>
        <fullName evidence="6">ATP-grasp domain-containing protein</fullName>
    </submittedName>
</protein>
<proteinExistence type="predicted"/>
<dbReference type="EMBL" id="FNVT01000003">
    <property type="protein sequence ID" value="SEG62341.1"/>
    <property type="molecule type" value="Genomic_DNA"/>
</dbReference>